<feature type="compositionally biased region" description="Polar residues" evidence="1">
    <location>
        <begin position="170"/>
        <end position="181"/>
    </location>
</feature>
<proteinExistence type="predicted"/>
<feature type="compositionally biased region" description="Acidic residues" evidence="1">
    <location>
        <begin position="140"/>
        <end position="169"/>
    </location>
</feature>
<keyword evidence="3" id="KW-1185">Reference proteome</keyword>
<comment type="caution">
    <text evidence="2">The sequence shown here is derived from an EMBL/GenBank/DDBJ whole genome shotgun (WGS) entry which is preliminary data.</text>
</comment>
<evidence type="ECO:0000256" key="1">
    <source>
        <dbReference type="SAM" id="MobiDB-lite"/>
    </source>
</evidence>
<sequence length="391" mass="43497">MAAAATTDARHEFVTASVGLIHLRSVPVVKNEAGGQDGYGKVSSRRKRKPKCYRALSGVSFQNSVDVVDCSTLRRNNNNNNNNYNDDGWEMDRDQSSYCWTDQQRIAPGPATTSTSPAGTVRVTFVHRTVTDYSTSQIISDEEEEEEQEEEEVEIELQIEESAEDEDYDQSSASVSVTGSYQQPQTGQQQQQQQQVVEEEEEDDDGSKEHIYDTPCSVEELYHSDLLSDSDLSGLDLSIFEPGSSPTTTTARTAINNSGTASSTATGHLTVDSSCCNHKKGNNNNNSRKAFIYRPPRPTQRQLSRGKTFRERLAKPLQKFFHVPTPPAVDYYAGEYDDDDDGDHHRHQRSPANSHNTTPPTIVTDLDLPELSTGTTTITTTLLLKFETTIW</sequence>
<feature type="compositionally biased region" description="Polar residues" evidence="1">
    <location>
        <begin position="350"/>
        <end position="361"/>
    </location>
</feature>
<evidence type="ECO:0000313" key="3">
    <source>
        <dbReference type="Proteomes" id="UP000789390"/>
    </source>
</evidence>
<feature type="compositionally biased region" description="Acidic residues" evidence="1">
    <location>
        <begin position="197"/>
        <end position="206"/>
    </location>
</feature>
<dbReference type="Proteomes" id="UP000789390">
    <property type="component" value="Unassembled WGS sequence"/>
</dbReference>
<feature type="region of interest" description="Disordered" evidence="1">
    <location>
        <begin position="331"/>
        <end position="367"/>
    </location>
</feature>
<evidence type="ECO:0000313" key="2">
    <source>
        <dbReference type="EMBL" id="CAH0108381.1"/>
    </source>
</evidence>
<reference evidence="2" key="1">
    <citation type="submission" date="2021-11" db="EMBL/GenBank/DDBJ databases">
        <authorList>
            <person name="Schell T."/>
        </authorList>
    </citation>
    <scope>NUCLEOTIDE SEQUENCE</scope>
    <source>
        <strain evidence="2">M5</strain>
    </source>
</reference>
<gene>
    <name evidence="2" type="ORF">DGAL_LOCUS11758</name>
</gene>
<protein>
    <submittedName>
        <fullName evidence="2">Uncharacterized protein</fullName>
    </submittedName>
</protein>
<accession>A0A8J2W7T3</accession>
<organism evidence="2 3">
    <name type="scientific">Daphnia galeata</name>
    <dbReference type="NCBI Taxonomy" id="27404"/>
    <lineage>
        <taxon>Eukaryota</taxon>
        <taxon>Metazoa</taxon>
        <taxon>Ecdysozoa</taxon>
        <taxon>Arthropoda</taxon>
        <taxon>Crustacea</taxon>
        <taxon>Branchiopoda</taxon>
        <taxon>Diplostraca</taxon>
        <taxon>Cladocera</taxon>
        <taxon>Anomopoda</taxon>
        <taxon>Daphniidae</taxon>
        <taxon>Daphnia</taxon>
    </lineage>
</organism>
<feature type="region of interest" description="Disordered" evidence="1">
    <location>
        <begin position="277"/>
        <end position="306"/>
    </location>
</feature>
<feature type="compositionally biased region" description="Low complexity" evidence="1">
    <location>
        <begin position="182"/>
        <end position="196"/>
    </location>
</feature>
<dbReference type="OrthoDB" id="10473111at2759"/>
<name>A0A8J2W7T3_9CRUS</name>
<dbReference type="EMBL" id="CAKKLH010000283">
    <property type="protein sequence ID" value="CAH0108381.1"/>
    <property type="molecule type" value="Genomic_DNA"/>
</dbReference>
<dbReference type="AlphaFoldDB" id="A0A8J2W7T3"/>
<feature type="region of interest" description="Disordered" evidence="1">
    <location>
        <begin position="134"/>
        <end position="211"/>
    </location>
</feature>